<comment type="caution">
    <text evidence="2">The sequence shown here is derived from an EMBL/GenBank/DDBJ whole genome shotgun (WGS) entry which is preliminary data.</text>
</comment>
<reference evidence="2 3" key="1">
    <citation type="submission" date="2024-03" db="EMBL/GenBank/DDBJ databases">
        <title>Aureococcus anophagefferens CCMP1851 and Kratosvirus quantuckense: Draft genome of a second virus-susceptible host strain in the model system.</title>
        <authorList>
            <person name="Chase E."/>
            <person name="Truchon A.R."/>
            <person name="Schepens W."/>
            <person name="Wilhelm S.W."/>
        </authorList>
    </citation>
    <scope>NUCLEOTIDE SEQUENCE [LARGE SCALE GENOMIC DNA]</scope>
    <source>
        <strain evidence="2 3">CCMP1851</strain>
    </source>
</reference>
<dbReference type="PANTHER" id="PTHR46759:SF1">
    <property type="entry name" value="LEUCINE-RICH REPEAT-CONTAINING PROTEIN 72"/>
    <property type="match status" value="1"/>
</dbReference>
<dbReference type="Gene3D" id="3.80.10.10">
    <property type="entry name" value="Ribonuclease Inhibitor"/>
    <property type="match status" value="1"/>
</dbReference>
<feature type="region of interest" description="Disordered" evidence="1">
    <location>
        <begin position="176"/>
        <end position="225"/>
    </location>
</feature>
<gene>
    <name evidence="2" type="ORF">SO694_00005281</name>
</gene>
<dbReference type="PROSITE" id="PS51450">
    <property type="entry name" value="LRR"/>
    <property type="match status" value="1"/>
</dbReference>
<accession>A0ABR1GA44</accession>
<organism evidence="2 3">
    <name type="scientific">Aureococcus anophagefferens</name>
    <name type="common">Harmful bloom alga</name>
    <dbReference type="NCBI Taxonomy" id="44056"/>
    <lineage>
        <taxon>Eukaryota</taxon>
        <taxon>Sar</taxon>
        <taxon>Stramenopiles</taxon>
        <taxon>Ochrophyta</taxon>
        <taxon>Pelagophyceae</taxon>
        <taxon>Pelagomonadales</taxon>
        <taxon>Pelagomonadaceae</taxon>
        <taxon>Aureococcus</taxon>
    </lineage>
</organism>
<dbReference type="Pfam" id="PF14580">
    <property type="entry name" value="LRR_9"/>
    <property type="match status" value="1"/>
</dbReference>
<proteinExistence type="predicted"/>
<keyword evidence="3" id="KW-1185">Reference proteome</keyword>
<name>A0ABR1GA44_AURAN</name>
<evidence type="ECO:0000313" key="2">
    <source>
        <dbReference type="EMBL" id="KAK7249883.1"/>
    </source>
</evidence>
<dbReference type="InterPro" id="IPR001611">
    <property type="entry name" value="Leu-rich_rpt"/>
</dbReference>
<dbReference type="SUPFAM" id="SSF52058">
    <property type="entry name" value="L domain-like"/>
    <property type="match status" value="1"/>
</dbReference>
<dbReference type="InterPro" id="IPR032675">
    <property type="entry name" value="LRR_dom_sf"/>
</dbReference>
<dbReference type="Proteomes" id="UP001363151">
    <property type="component" value="Unassembled WGS sequence"/>
</dbReference>
<evidence type="ECO:0000313" key="3">
    <source>
        <dbReference type="Proteomes" id="UP001363151"/>
    </source>
</evidence>
<evidence type="ECO:0000256" key="1">
    <source>
        <dbReference type="SAM" id="MobiDB-lite"/>
    </source>
</evidence>
<dbReference type="PANTHER" id="PTHR46759">
    <property type="entry name" value="LEUCINE-RICH REPEAT-CONTAINING PROTEIN 72"/>
    <property type="match status" value="1"/>
</dbReference>
<dbReference type="InterPro" id="IPR042655">
    <property type="entry name" value="LRC72"/>
</dbReference>
<feature type="region of interest" description="Disordered" evidence="1">
    <location>
        <begin position="429"/>
        <end position="464"/>
    </location>
</feature>
<protein>
    <submittedName>
        <fullName evidence="2">Axoneme assembly protein</fullName>
    </submittedName>
</protein>
<sequence>MDDEVGVASDPCSAIGSRNAKHTGNTETLYMCGKNIGWLEGFDKFPNLKYLWLSRNKLRRLDGLEANFRIHCLYAGHNRVASLEGSSVGRLLHVEELILNDNRLEDLKTHVDILQRLRRLKRLDLYNNPLAEETSYRLHVIKAMPWLEVLDQMKITPEERAKAKKVRRASFDLGAAAASAAEAPPGDRRPSSDSRADRPADRTSLDSAPGEGVPALTMAPPGVDDVMGTVKRRIREKRILLRPHWAEVDRRRLGYVSGELFKSVLVRYALWPDVGGGELLEKYAFAEKRSRPNRELASSKTAPATTTANGGSRVDYLRFCRDVEPSGNQGRDVLIREAILASSWREPIPDVSVCARLAQARARKIEARVAAEEEAARVKMLQQNKEGLAAPRGSTPGEPGAFSEKRQYRKCLDTFAQFVAPDVAGAPVANTARGRTSYDRGAPADSLSRRARPPPVPHVRTFQL</sequence>
<dbReference type="EMBL" id="JBBJCI010000039">
    <property type="protein sequence ID" value="KAK7249883.1"/>
    <property type="molecule type" value="Genomic_DNA"/>
</dbReference>
<feature type="compositionally biased region" description="Basic and acidic residues" evidence="1">
    <location>
        <begin position="185"/>
        <end position="204"/>
    </location>
</feature>